<evidence type="ECO:0000313" key="1">
    <source>
        <dbReference type="EMBL" id="OLU47710.1"/>
    </source>
</evidence>
<name>A0A1U7NQ25_9FIRM</name>
<dbReference type="AlphaFoldDB" id="A0A1U7NQ25"/>
<dbReference type="RefSeq" id="WP_076340683.1">
    <property type="nucleotide sequence ID" value="NZ_CAJTMI010000012.1"/>
</dbReference>
<dbReference type="STRING" id="1862672.BO225_02395"/>
<protein>
    <submittedName>
        <fullName evidence="1">Uncharacterized protein</fullName>
    </submittedName>
</protein>
<dbReference type="Proteomes" id="UP000186705">
    <property type="component" value="Unassembled WGS sequence"/>
</dbReference>
<proteinExistence type="predicted"/>
<accession>A0A1U7NQ25</accession>
<dbReference type="EMBL" id="MPKA01000044">
    <property type="protein sequence ID" value="OLU47710.1"/>
    <property type="molecule type" value="Genomic_DNA"/>
</dbReference>
<evidence type="ECO:0000313" key="2">
    <source>
        <dbReference type="Proteomes" id="UP000186705"/>
    </source>
</evidence>
<keyword evidence="2" id="KW-1185">Reference proteome</keyword>
<reference evidence="1 2" key="1">
    <citation type="submission" date="2016-11" db="EMBL/GenBank/DDBJ databases">
        <title>Description of two novel members of the family Erysipelotrichaceae: Ileibacterium lipovorans gen. nov., sp. nov. and Dubosiella newyorkensis, gen. nov., sp. nov.</title>
        <authorList>
            <person name="Cox L.M."/>
            <person name="Sohn J."/>
            <person name="Tyrrell K.L."/>
            <person name="Citron D.M."/>
            <person name="Lawson P.A."/>
            <person name="Patel N.B."/>
            <person name="Iizumi T."/>
            <person name="Perez-Perez G.I."/>
            <person name="Goldstein E.J."/>
            <person name="Blaser M.J."/>
        </authorList>
    </citation>
    <scope>NUCLEOTIDE SEQUENCE [LARGE SCALE GENOMIC DNA]</scope>
    <source>
        <strain evidence="1 2">NYU-BL-A4</strain>
    </source>
</reference>
<sequence length="83" mass="9317">MVKEELMARLSAGVGASEEGAKILKDVEKDGSLVSKEDFETQLKSLEELSKKYAEYGDEDMLAFTKKKIEIFERAINILEGED</sequence>
<dbReference type="OrthoDB" id="9855021at2"/>
<gene>
    <name evidence="1" type="ORF">BO225_02395</name>
</gene>
<dbReference type="GeneID" id="78274797"/>
<organism evidence="1 2">
    <name type="scientific">Dubosiella newyorkensis</name>
    <dbReference type="NCBI Taxonomy" id="1862672"/>
    <lineage>
        <taxon>Bacteria</taxon>
        <taxon>Bacillati</taxon>
        <taxon>Bacillota</taxon>
        <taxon>Erysipelotrichia</taxon>
        <taxon>Erysipelotrichales</taxon>
        <taxon>Erysipelotrichaceae</taxon>
        <taxon>Dubosiella</taxon>
    </lineage>
</organism>
<comment type="caution">
    <text evidence="1">The sequence shown here is derived from an EMBL/GenBank/DDBJ whole genome shotgun (WGS) entry which is preliminary data.</text>
</comment>